<dbReference type="AlphaFoldDB" id="A0A2S2QQT1"/>
<dbReference type="PANTHER" id="PTHR11697:SF230">
    <property type="entry name" value="ZINC FINGER, MYM DOMAIN CONTAINING 1"/>
    <property type="match status" value="1"/>
</dbReference>
<dbReference type="PANTHER" id="PTHR11697">
    <property type="entry name" value="GENERAL TRANSCRIPTION FACTOR 2-RELATED ZINC FINGER PROTEIN"/>
    <property type="match status" value="1"/>
</dbReference>
<proteinExistence type="predicted"/>
<accession>A0A2S2QQT1</accession>
<organism evidence="1">
    <name type="scientific">Sipha flava</name>
    <name type="common">yellow sugarcane aphid</name>
    <dbReference type="NCBI Taxonomy" id="143950"/>
    <lineage>
        <taxon>Eukaryota</taxon>
        <taxon>Metazoa</taxon>
        <taxon>Ecdysozoa</taxon>
        <taxon>Arthropoda</taxon>
        <taxon>Hexapoda</taxon>
        <taxon>Insecta</taxon>
        <taxon>Pterygota</taxon>
        <taxon>Neoptera</taxon>
        <taxon>Paraneoptera</taxon>
        <taxon>Hemiptera</taxon>
        <taxon>Sternorrhyncha</taxon>
        <taxon>Aphidomorpha</taxon>
        <taxon>Aphidoidea</taxon>
        <taxon>Aphididae</taxon>
        <taxon>Sipha</taxon>
    </lineage>
</organism>
<protein>
    <submittedName>
        <fullName evidence="1">Uncharacterized protein</fullName>
    </submittedName>
</protein>
<sequence>MKNLSTTRWILHDHAVNRVYLKHLAVLETLENLSKSPDTSTAFQAKGLFPNIASFKFIAIIIFMKKVFDITTPLSNYLQSSTMDFVEVLHLVDSAQDRMKKLRTEDMFNNIRDKAKSFSTLHKLEETSLKEERFKEENKIVW</sequence>
<evidence type="ECO:0000313" key="1">
    <source>
        <dbReference type="EMBL" id="MBY80097.1"/>
    </source>
</evidence>
<name>A0A2S2QQT1_9HEMI</name>
<dbReference type="OrthoDB" id="6609244at2759"/>
<gene>
    <name evidence="1" type="ORF">g.164774</name>
</gene>
<dbReference type="InterPro" id="IPR055298">
    <property type="entry name" value="AtLOH3-like"/>
</dbReference>
<dbReference type="EMBL" id="GGMS01010894">
    <property type="protein sequence ID" value="MBY80097.1"/>
    <property type="molecule type" value="Transcribed_RNA"/>
</dbReference>
<reference evidence="1" key="1">
    <citation type="submission" date="2018-04" db="EMBL/GenBank/DDBJ databases">
        <title>Transcriptome assembly of Sipha flava.</title>
        <authorList>
            <person name="Scully E.D."/>
            <person name="Geib S.M."/>
            <person name="Palmer N.A."/>
            <person name="Koch K."/>
            <person name="Bradshaw J."/>
            <person name="Heng-Moss T."/>
            <person name="Sarath G."/>
        </authorList>
    </citation>
    <scope>NUCLEOTIDE SEQUENCE</scope>
</reference>